<gene>
    <name evidence="1" type="ORF">CCMP2556_LOCUS5681</name>
</gene>
<comment type="caution">
    <text evidence="1">The sequence shown here is derived from an EMBL/GenBank/DDBJ whole genome shotgun (WGS) entry which is preliminary data.</text>
</comment>
<reference evidence="1 2" key="1">
    <citation type="submission" date="2024-02" db="EMBL/GenBank/DDBJ databases">
        <authorList>
            <person name="Chen Y."/>
            <person name="Shah S."/>
            <person name="Dougan E. K."/>
            <person name="Thang M."/>
            <person name="Chan C."/>
        </authorList>
    </citation>
    <scope>NUCLEOTIDE SEQUENCE [LARGE SCALE GENOMIC DNA]</scope>
</reference>
<dbReference type="Proteomes" id="UP001642484">
    <property type="component" value="Unassembled WGS sequence"/>
</dbReference>
<evidence type="ECO:0008006" key="3">
    <source>
        <dbReference type="Google" id="ProtNLM"/>
    </source>
</evidence>
<name>A0ABP0IBU7_9DINO</name>
<keyword evidence="2" id="KW-1185">Reference proteome</keyword>
<protein>
    <recommendedName>
        <fullName evidence="3">C3H1-type domain-containing protein</fullName>
    </recommendedName>
</protein>
<organism evidence="1 2">
    <name type="scientific">Durusdinium trenchii</name>
    <dbReference type="NCBI Taxonomy" id="1381693"/>
    <lineage>
        <taxon>Eukaryota</taxon>
        <taxon>Sar</taxon>
        <taxon>Alveolata</taxon>
        <taxon>Dinophyceae</taxon>
        <taxon>Suessiales</taxon>
        <taxon>Symbiodiniaceae</taxon>
        <taxon>Durusdinium</taxon>
    </lineage>
</organism>
<evidence type="ECO:0000313" key="1">
    <source>
        <dbReference type="EMBL" id="CAK8999512.1"/>
    </source>
</evidence>
<dbReference type="EMBL" id="CAXAMN010002414">
    <property type="protein sequence ID" value="CAK8999512.1"/>
    <property type="molecule type" value="Genomic_DNA"/>
</dbReference>
<proteinExistence type="predicted"/>
<evidence type="ECO:0000313" key="2">
    <source>
        <dbReference type="Proteomes" id="UP001642484"/>
    </source>
</evidence>
<sequence>MQSSCVWEAARTQLTYQEKNKQDSKLGTQHRLVQTTDCAAMMKAVECKCGLLKDEEAPSKSLVAAKLEQVEDGAPVAEDLREVTSFEDAETEALRLRHRRLGLAWDFVKPRRSTRTCLPDSSVEAFRKLSNFVLGSSVAGLTSGDGRTPTWSLVLGYELELRKLAYRYVRDGEAPCLATALAKAISAPEALTTHFVIPFTLGKFETAASDVSGKGEGKGKGSQAGRDTLKFNKIGGCKTKGCKFAHICKRSPVQAQARWNGGSRWGVTRSCASRSPAAFQRGRCAAKGC</sequence>
<accession>A0ABP0IBU7</accession>